<name>A0A931BF61_9BACT</name>
<keyword evidence="2" id="KW-1185">Reference proteome</keyword>
<protein>
    <submittedName>
        <fullName evidence="1">Uncharacterized protein</fullName>
    </submittedName>
</protein>
<accession>A0A931BF61</accession>
<reference evidence="1 2" key="1">
    <citation type="submission" date="2020-11" db="EMBL/GenBank/DDBJ databases">
        <authorList>
            <person name="Kim M.K."/>
        </authorList>
    </citation>
    <scope>NUCLEOTIDE SEQUENCE [LARGE SCALE GENOMIC DNA]</scope>
    <source>
        <strain evidence="1 2">BT439</strain>
    </source>
</reference>
<comment type="caution">
    <text evidence="1">The sequence shown here is derived from an EMBL/GenBank/DDBJ whole genome shotgun (WGS) entry which is preliminary data.</text>
</comment>
<dbReference type="AlphaFoldDB" id="A0A931BF61"/>
<evidence type="ECO:0000313" key="2">
    <source>
        <dbReference type="Proteomes" id="UP000645610"/>
    </source>
</evidence>
<dbReference type="EMBL" id="JADQDP010000003">
    <property type="protein sequence ID" value="MBF9142775.1"/>
    <property type="molecule type" value="Genomic_DNA"/>
</dbReference>
<gene>
    <name evidence="1" type="ORF">I2I01_14090</name>
</gene>
<proteinExistence type="predicted"/>
<evidence type="ECO:0000313" key="1">
    <source>
        <dbReference type="EMBL" id="MBF9142775.1"/>
    </source>
</evidence>
<organism evidence="1 2">
    <name type="scientific">Hymenobacter properus</name>
    <dbReference type="NCBI Taxonomy" id="2791026"/>
    <lineage>
        <taxon>Bacteria</taxon>
        <taxon>Pseudomonadati</taxon>
        <taxon>Bacteroidota</taxon>
        <taxon>Cytophagia</taxon>
        <taxon>Cytophagales</taxon>
        <taxon>Hymenobacteraceae</taxon>
        <taxon>Hymenobacter</taxon>
    </lineage>
</organism>
<dbReference type="RefSeq" id="WP_196287121.1">
    <property type="nucleotide sequence ID" value="NZ_JADQDP010000003.1"/>
</dbReference>
<sequence>MKKELLPTMLLASVLAQPAAAQLRRHREPQAAAQPAAAQRLTSNSGFRQLTALKQQYRGGAWLDTLRFTYSRFTALNKPLRELRENAPTRGAALRALRQENYQYNAAGKLTSDSTFVYTNGTLTPTALSVPLPPWPLTISMTPRATCCRNCKACG</sequence>
<dbReference type="Proteomes" id="UP000645610">
    <property type="component" value="Unassembled WGS sequence"/>
</dbReference>